<sequence length="124" mass="12422">MAAAAGLVAANSAGKGGASGSSTGPRGRVSEEGDQGAISAPEPVFSGPGLLPIPTVQGKKKMVRYEGEHWPPGPEGDEPWPIGSGKEDELSFAGLEGWVDLGLDGARLGWVSGPKSSKIGPTTG</sequence>
<evidence type="ECO:0000313" key="3">
    <source>
        <dbReference type="Proteomes" id="UP001497516"/>
    </source>
</evidence>
<accession>A0AAV2C9A2</accession>
<evidence type="ECO:0000256" key="1">
    <source>
        <dbReference type="SAM" id="MobiDB-lite"/>
    </source>
</evidence>
<dbReference type="Proteomes" id="UP001497516">
    <property type="component" value="Chromosome 1"/>
</dbReference>
<reference evidence="2 3" key="1">
    <citation type="submission" date="2024-04" db="EMBL/GenBank/DDBJ databases">
        <authorList>
            <person name="Fracassetti M."/>
        </authorList>
    </citation>
    <scope>NUCLEOTIDE SEQUENCE [LARGE SCALE GENOMIC DNA]</scope>
</reference>
<feature type="region of interest" description="Disordered" evidence="1">
    <location>
        <begin position="66"/>
        <end position="87"/>
    </location>
</feature>
<gene>
    <name evidence="2" type="ORF">LTRI10_LOCUS882</name>
</gene>
<keyword evidence="3" id="KW-1185">Reference proteome</keyword>
<evidence type="ECO:0000313" key="2">
    <source>
        <dbReference type="EMBL" id="CAL1352950.1"/>
    </source>
</evidence>
<feature type="compositionally biased region" description="Low complexity" evidence="1">
    <location>
        <begin position="1"/>
        <end position="13"/>
    </location>
</feature>
<name>A0AAV2C9A2_9ROSI</name>
<feature type="region of interest" description="Disordered" evidence="1">
    <location>
        <begin position="1"/>
        <end position="51"/>
    </location>
</feature>
<proteinExistence type="predicted"/>
<protein>
    <recommendedName>
        <fullName evidence="4">Chlorophyll a-b binding protein, chloroplastic</fullName>
    </recommendedName>
</protein>
<dbReference type="EMBL" id="OZ034813">
    <property type="protein sequence ID" value="CAL1352950.1"/>
    <property type="molecule type" value="Genomic_DNA"/>
</dbReference>
<evidence type="ECO:0008006" key="4">
    <source>
        <dbReference type="Google" id="ProtNLM"/>
    </source>
</evidence>
<dbReference type="AlphaFoldDB" id="A0AAV2C9A2"/>
<organism evidence="2 3">
    <name type="scientific">Linum trigynum</name>
    <dbReference type="NCBI Taxonomy" id="586398"/>
    <lineage>
        <taxon>Eukaryota</taxon>
        <taxon>Viridiplantae</taxon>
        <taxon>Streptophyta</taxon>
        <taxon>Embryophyta</taxon>
        <taxon>Tracheophyta</taxon>
        <taxon>Spermatophyta</taxon>
        <taxon>Magnoliopsida</taxon>
        <taxon>eudicotyledons</taxon>
        <taxon>Gunneridae</taxon>
        <taxon>Pentapetalae</taxon>
        <taxon>rosids</taxon>
        <taxon>fabids</taxon>
        <taxon>Malpighiales</taxon>
        <taxon>Linaceae</taxon>
        <taxon>Linum</taxon>
    </lineage>
</organism>